<sequence length="301" mass="33067">MTKKEALAQIAHYSKINNEANSHNKRKLLDTIEDGPLYAMSVADYEQDEGLPKADRKKYKPWSYDLASTDVYIPRFTARQQRWFAAVTYSGKNDKYARVLVMAEQATTRRWEMVAAVDLDDKKQLPKIALDADGYATAVDATSTKNVAAPVDVLRDAVLDNFATGGDLTGKKVFTTTKTSTRQIKVHDDTLHKFGSRGTTQFSAAATEFTGSYALRTADGGALVVFAHTHTQRDAVAHSGLQIVPDKDDRAWLGDKPSPYFTYTFTCSDVATVPTTPDKSKLIGYTCRRTAAEGLSTSSAA</sequence>
<reference evidence="2 3" key="1">
    <citation type="submission" date="2020-03" db="EMBL/GenBank/DDBJ databases">
        <title>WGS of actinomycetes isolated from Thailand.</title>
        <authorList>
            <person name="Thawai C."/>
        </authorList>
    </citation>
    <scope>NUCLEOTIDE SEQUENCE [LARGE SCALE GENOMIC DNA]</scope>
    <source>
        <strain evidence="2 3">PLAI 1-29</strain>
    </source>
</reference>
<accession>A0ABX1C5Z4</accession>
<comment type="caution">
    <text evidence="2">The sequence shown here is derived from an EMBL/GenBank/DDBJ whole genome shotgun (WGS) entry which is preliminary data.</text>
</comment>
<proteinExistence type="predicted"/>
<dbReference type="InterPro" id="IPR058407">
    <property type="entry name" value="DUF8094"/>
</dbReference>
<keyword evidence="3" id="KW-1185">Reference proteome</keyword>
<evidence type="ECO:0000259" key="1">
    <source>
        <dbReference type="Pfam" id="PF26366"/>
    </source>
</evidence>
<evidence type="ECO:0000313" key="3">
    <source>
        <dbReference type="Proteomes" id="UP000695264"/>
    </source>
</evidence>
<gene>
    <name evidence="2" type="ORF">HCK00_23105</name>
</gene>
<evidence type="ECO:0000313" key="2">
    <source>
        <dbReference type="EMBL" id="NJQ03337.1"/>
    </source>
</evidence>
<protein>
    <recommendedName>
        <fullName evidence="1">DUF8094 domain-containing protein</fullName>
    </recommendedName>
</protein>
<dbReference type="EMBL" id="JAATEN010000023">
    <property type="protein sequence ID" value="NJQ03337.1"/>
    <property type="molecule type" value="Genomic_DNA"/>
</dbReference>
<feature type="domain" description="DUF8094" evidence="1">
    <location>
        <begin position="2"/>
        <end position="294"/>
    </location>
</feature>
<dbReference type="Proteomes" id="UP000695264">
    <property type="component" value="Unassembled WGS sequence"/>
</dbReference>
<organism evidence="2 3">
    <name type="scientific">Streptomyces zingiberis</name>
    <dbReference type="NCBI Taxonomy" id="2053010"/>
    <lineage>
        <taxon>Bacteria</taxon>
        <taxon>Bacillati</taxon>
        <taxon>Actinomycetota</taxon>
        <taxon>Actinomycetes</taxon>
        <taxon>Kitasatosporales</taxon>
        <taxon>Streptomycetaceae</taxon>
        <taxon>Streptomyces</taxon>
    </lineage>
</organism>
<dbReference type="Pfam" id="PF26366">
    <property type="entry name" value="DUF8094"/>
    <property type="match status" value="1"/>
</dbReference>
<name>A0ABX1C5Z4_9ACTN</name>